<sequence length="116" mass="12614">MHPEPASRRAAQRRSGTGEVPTAGVHQAICASPTPRSALNWLRTGAGAALLADLATGRLPATHEALDAHPRRAADYLRTLLVTHQVLPARDEALTRAEQRLTRQIADVNPPEHRRL</sequence>
<keyword evidence="3" id="KW-1185">Reference proteome</keyword>
<comment type="caution">
    <text evidence="2">The sequence shown here is derived from an EMBL/GenBank/DDBJ whole genome shotgun (WGS) entry which is preliminary data.</text>
</comment>
<dbReference type="Proteomes" id="UP000035425">
    <property type="component" value="Unassembled WGS sequence"/>
</dbReference>
<proteinExistence type="predicted"/>
<evidence type="ECO:0000313" key="3">
    <source>
        <dbReference type="Proteomes" id="UP000035425"/>
    </source>
</evidence>
<evidence type="ECO:0000313" key="2">
    <source>
        <dbReference type="EMBL" id="KLL12436.1"/>
    </source>
</evidence>
<evidence type="ECO:0000256" key="1">
    <source>
        <dbReference type="SAM" id="MobiDB-lite"/>
    </source>
</evidence>
<protein>
    <submittedName>
        <fullName evidence="2">Uncharacterized protein</fullName>
    </submittedName>
</protein>
<organism evidence="2 3">
    <name type="scientific">Protofrankia coriariae</name>
    <dbReference type="NCBI Taxonomy" id="1562887"/>
    <lineage>
        <taxon>Bacteria</taxon>
        <taxon>Bacillati</taxon>
        <taxon>Actinomycetota</taxon>
        <taxon>Actinomycetes</taxon>
        <taxon>Frankiales</taxon>
        <taxon>Frankiaceae</taxon>
        <taxon>Protofrankia</taxon>
    </lineage>
</organism>
<accession>A0ABR5F6S6</accession>
<reference evidence="2 3" key="1">
    <citation type="submission" date="2014-12" db="EMBL/GenBank/DDBJ databases">
        <title>Frankia sp. BMG5.1 draft genome.</title>
        <authorList>
            <person name="Gtari M."/>
            <person name="Ghodhbane-Gtari F."/>
            <person name="Nouioui I."/>
            <person name="Ktari A."/>
            <person name="Hezbri K."/>
            <person name="Mimouni W."/>
            <person name="Sbissi I."/>
            <person name="Ayari A."/>
            <person name="Yamanaka T."/>
            <person name="Normand P."/>
            <person name="Tisa L.S."/>
            <person name="Boudabous A."/>
        </authorList>
    </citation>
    <scope>NUCLEOTIDE SEQUENCE [LARGE SCALE GENOMIC DNA]</scope>
    <source>
        <strain evidence="2 3">BMG5.1</strain>
    </source>
</reference>
<name>A0ABR5F6S6_9ACTN</name>
<gene>
    <name evidence="2" type="ORF">FrCorBMG51_03780</name>
</gene>
<feature type="region of interest" description="Disordered" evidence="1">
    <location>
        <begin position="1"/>
        <end position="26"/>
    </location>
</feature>
<dbReference type="EMBL" id="JWIO01000004">
    <property type="protein sequence ID" value="KLL12436.1"/>
    <property type="molecule type" value="Genomic_DNA"/>
</dbReference>